<comment type="caution">
    <text evidence="8">The sequence shown here is derived from an EMBL/GenBank/DDBJ whole genome shotgun (WGS) entry which is preliminary data.</text>
</comment>
<dbReference type="Proteomes" id="UP000823638">
    <property type="component" value="Unassembled WGS sequence"/>
</dbReference>
<evidence type="ECO:0000313" key="9">
    <source>
        <dbReference type="Proteomes" id="UP000823638"/>
    </source>
</evidence>
<evidence type="ECO:0000256" key="3">
    <source>
        <dbReference type="ARBA" id="ARBA00022692"/>
    </source>
</evidence>
<proteinExistence type="inferred from homology"/>
<feature type="binding site" evidence="6">
    <location>
        <position position="141"/>
    </location>
    <ligand>
        <name>Zn(2+)</name>
        <dbReference type="ChEBI" id="CHEBI:29105"/>
    </ligand>
</feature>
<keyword evidence="6" id="KW-0862">Zinc</keyword>
<feature type="binding site" evidence="6">
    <location>
        <position position="263"/>
    </location>
    <ligand>
        <name>Zn(2+)</name>
        <dbReference type="ChEBI" id="CHEBI:29105"/>
    </ligand>
</feature>
<protein>
    <submittedName>
        <fullName evidence="8">Hemolysin III family protein</fullName>
    </submittedName>
</protein>
<feature type="transmembrane region" description="Helical" evidence="7">
    <location>
        <begin position="117"/>
        <end position="139"/>
    </location>
</feature>
<dbReference type="GO" id="GO:0140911">
    <property type="term" value="F:pore-forming activity"/>
    <property type="evidence" value="ECO:0007669"/>
    <property type="project" value="InterPro"/>
</dbReference>
<dbReference type="PANTHER" id="PTHR20855:SF129">
    <property type="entry name" value="HEMOLYSIN-3 HOMOLOG"/>
    <property type="match status" value="1"/>
</dbReference>
<feature type="binding site" evidence="6">
    <location>
        <position position="267"/>
    </location>
    <ligand>
        <name>Zn(2+)</name>
        <dbReference type="ChEBI" id="CHEBI:29105"/>
    </ligand>
</feature>
<gene>
    <name evidence="8" type="ORF">IAA81_07705</name>
</gene>
<feature type="transmembrane region" description="Helical" evidence="7">
    <location>
        <begin position="265"/>
        <end position="284"/>
    </location>
</feature>
<dbReference type="GO" id="GO:0046872">
    <property type="term" value="F:metal ion binding"/>
    <property type="evidence" value="ECO:0007669"/>
    <property type="project" value="UniProtKB-KW"/>
</dbReference>
<organism evidence="8 9">
    <name type="scientific">Candidatus Gallitreponema excrementavium</name>
    <dbReference type="NCBI Taxonomy" id="2840840"/>
    <lineage>
        <taxon>Bacteria</taxon>
        <taxon>Pseudomonadati</taxon>
        <taxon>Spirochaetota</taxon>
        <taxon>Spirochaetia</taxon>
        <taxon>Spirochaetales</taxon>
        <taxon>Candidatus Gallitreponema</taxon>
    </lineage>
</organism>
<keyword evidence="5 7" id="KW-0472">Membrane</keyword>
<comment type="similarity">
    <text evidence="2">Belongs to the UPF0073 (Hly-III) family.</text>
</comment>
<evidence type="ECO:0000256" key="6">
    <source>
        <dbReference type="PIRSR" id="PIRSR604254-1"/>
    </source>
</evidence>
<comment type="subcellular location">
    <subcellularLocation>
        <location evidence="1">Endomembrane system</location>
        <topology evidence="1">Multi-pass membrane protein</topology>
    </subcellularLocation>
</comment>
<feature type="transmembrane region" description="Helical" evidence="7">
    <location>
        <begin position="151"/>
        <end position="168"/>
    </location>
</feature>
<evidence type="ECO:0000256" key="2">
    <source>
        <dbReference type="ARBA" id="ARBA00008488"/>
    </source>
</evidence>
<dbReference type="NCBIfam" id="TIGR01065">
    <property type="entry name" value="hlyIII"/>
    <property type="match status" value="1"/>
</dbReference>
<evidence type="ECO:0000256" key="5">
    <source>
        <dbReference type="ARBA" id="ARBA00023136"/>
    </source>
</evidence>
<dbReference type="AlphaFoldDB" id="A0A9D9HQH1"/>
<reference evidence="8" key="2">
    <citation type="journal article" date="2021" name="PeerJ">
        <title>Extensive microbial diversity within the chicken gut microbiome revealed by metagenomics and culture.</title>
        <authorList>
            <person name="Gilroy R."/>
            <person name="Ravi A."/>
            <person name="Getino M."/>
            <person name="Pursley I."/>
            <person name="Horton D.L."/>
            <person name="Alikhan N.F."/>
            <person name="Baker D."/>
            <person name="Gharbi K."/>
            <person name="Hall N."/>
            <person name="Watson M."/>
            <person name="Adriaenssens E.M."/>
            <person name="Foster-Nyarko E."/>
            <person name="Jarju S."/>
            <person name="Secka A."/>
            <person name="Antonio M."/>
            <person name="Oren A."/>
            <person name="Chaudhuri R.R."/>
            <person name="La Ragione R."/>
            <person name="Hildebrand F."/>
            <person name="Pallen M.J."/>
        </authorList>
    </citation>
    <scope>NUCLEOTIDE SEQUENCE</scope>
    <source>
        <strain evidence="8">10532</strain>
    </source>
</reference>
<sequence>MEEEKIASEQQDKIKEYENLVALRNKIKSEAKKQIKEIKLSALKKLAEIDTKSAKKLATRQKRDEKKALEAGIPKRYSIGEEIFNSVTHGIGAGLSIAALVLLIVRAVFNAPEGETGFYVTGFTLFGASLFVLYIMSTLYHALTPYGAKKVFAVFDHASIYLLIAGTYTPFCLGPIRGPWGWTIFGVIWGLAILGITFYSIFGSRMRILSAFTYVLMGWLVVIVYRPIITSVPEITVKFLFYGGIAYTIGVIFYALKKIKWTHSIWHIFVLAGSILHFFSVYFMI</sequence>
<evidence type="ECO:0000313" key="8">
    <source>
        <dbReference type="EMBL" id="MBO8458097.1"/>
    </source>
</evidence>
<dbReference type="PANTHER" id="PTHR20855">
    <property type="entry name" value="ADIPOR/PROGESTIN RECEPTOR-RELATED"/>
    <property type="match status" value="1"/>
</dbReference>
<evidence type="ECO:0000256" key="4">
    <source>
        <dbReference type="ARBA" id="ARBA00022989"/>
    </source>
</evidence>
<evidence type="ECO:0000256" key="7">
    <source>
        <dbReference type="SAM" id="Phobius"/>
    </source>
</evidence>
<keyword evidence="4 7" id="KW-1133">Transmembrane helix</keyword>
<name>A0A9D9HQH1_9SPIR</name>
<keyword evidence="3 7" id="KW-0812">Transmembrane</keyword>
<keyword evidence="6" id="KW-0479">Metal-binding</keyword>
<dbReference type="GO" id="GO:0016020">
    <property type="term" value="C:membrane"/>
    <property type="evidence" value="ECO:0007669"/>
    <property type="project" value="InterPro"/>
</dbReference>
<feature type="transmembrane region" description="Helical" evidence="7">
    <location>
        <begin position="180"/>
        <end position="202"/>
    </location>
</feature>
<dbReference type="InterPro" id="IPR004254">
    <property type="entry name" value="AdipoR/HlyIII-related"/>
</dbReference>
<feature type="transmembrane region" description="Helical" evidence="7">
    <location>
        <begin position="235"/>
        <end position="256"/>
    </location>
</feature>
<dbReference type="Pfam" id="PF03006">
    <property type="entry name" value="HlyIII"/>
    <property type="match status" value="1"/>
</dbReference>
<reference evidence="8" key="1">
    <citation type="submission" date="2020-10" db="EMBL/GenBank/DDBJ databases">
        <authorList>
            <person name="Gilroy R."/>
        </authorList>
    </citation>
    <scope>NUCLEOTIDE SEQUENCE</scope>
    <source>
        <strain evidence="8">10532</strain>
    </source>
</reference>
<feature type="transmembrane region" description="Helical" evidence="7">
    <location>
        <begin position="209"/>
        <end position="229"/>
    </location>
</feature>
<dbReference type="EMBL" id="JADIMM010000087">
    <property type="protein sequence ID" value="MBO8458097.1"/>
    <property type="molecule type" value="Genomic_DNA"/>
</dbReference>
<evidence type="ECO:0000256" key="1">
    <source>
        <dbReference type="ARBA" id="ARBA00004127"/>
    </source>
</evidence>
<feature type="transmembrane region" description="Helical" evidence="7">
    <location>
        <begin position="83"/>
        <end position="105"/>
    </location>
</feature>
<dbReference type="InterPro" id="IPR005744">
    <property type="entry name" value="Hy-lIII"/>
</dbReference>
<accession>A0A9D9HQH1</accession>
<dbReference type="GO" id="GO:0012505">
    <property type="term" value="C:endomembrane system"/>
    <property type="evidence" value="ECO:0007669"/>
    <property type="project" value="UniProtKB-SubCell"/>
</dbReference>